<keyword evidence="6 13" id="KW-0808">Transferase</keyword>
<name>A0ABQ1QQ30_9FLAO</name>
<keyword evidence="10 13" id="KW-0067">ATP-binding</keyword>
<evidence type="ECO:0000256" key="11">
    <source>
        <dbReference type="ARBA" id="ARBA00029774"/>
    </source>
</evidence>
<evidence type="ECO:0000256" key="9">
    <source>
        <dbReference type="ARBA" id="ARBA00022741"/>
    </source>
</evidence>
<dbReference type="PANTHER" id="PTHR17490:SF16">
    <property type="entry name" value="THREONYLCARBAMOYL-AMP SYNTHASE"/>
    <property type="match status" value="1"/>
</dbReference>
<keyword evidence="5 13" id="KW-0963">Cytoplasm</keyword>
<dbReference type="PROSITE" id="PS51163">
    <property type="entry name" value="YRDC"/>
    <property type="match status" value="1"/>
</dbReference>
<feature type="domain" description="YrdC-like" evidence="14">
    <location>
        <begin position="3"/>
        <end position="189"/>
    </location>
</feature>
<sequence>MITEDIQVARTELEKGGIIALPTETVYGLAGNALDEGAVEKIYSTKNRPRYNPLIVHIKSADFLPQVARDIPDQAQILAKAFWPGPLTLVLKKQPVIPDAVTSGKDTVAVRVPDHPLTLKLLAQLDFPLAAPSANPFGSISPTSAAHVERYFGDKLKVILDGGECRKGIESTIIGFEDGKPVIFRLGSLSLEEIREKVGEVSFRTRSEDHQPAAPGMLLRHYAPSTDTYLVDDVLSFAASQTGKKIGLLLFMEARTNEGITHQEVLSPSGDLEEAARNLYAAMHRLDHLNLDMIVAEKFPDKGLGRTINDKLERATHKES</sequence>
<evidence type="ECO:0000313" key="15">
    <source>
        <dbReference type="EMBL" id="GGD40265.1"/>
    </source>
</evidence>
<dbReference type="InterPro" id="IPR006070">
    <property type="entry name" value="Sua5-like_dom"/>
</dbReference>
<dbReference type="Pfam" id="PF01300">
    <property type="entry name" value="Sua5_yciO_yrdC"/>
    <property type="match status" value="1"/>
</dbReference>
<dbReference type="Gene3D" id="3.40.50.11030">
    <property type="entry name" value="Threonylcarbamoyl-AMP synthase, C-terminal domain"/>
    <property type="match status" value="1"/>
</dbReference>
<dbReference type="Proteomes" id="UP000625780">
    <property type="component" value="Unassembled WGS sequence"/>
</dbReference>
<organism evidence="15 16">
    <name type="scientific">Muriicola marianensis</name>
    <dbReference type="NCBI Taxonomy" id="1324801"/>
    <lineage>
        <taxon>Bacteria</taxon>
        <taxon>Pseudomonadati</taxon>
        <taxon>Bacteroidota</taxon>
        <taxon>Flavobacteriia</taxon>
        <taxon>Flavobacteriales</taxon>
        <taxon>Flavobacteriaceae</taxon>
        <taxon>Muriicola</taxon>
    </lineage>
</organism>
<dbReference type="SUPFAM" id="SSF55821">
    <property type="entry name" value="YrdC/RibB"/>
    <property type="match status" value="1"/>
</dbReference>
<dbReference type="InterPro" id="IPR010923">
    <property type="entry name" value="T(6)A37_SUA5"/>
</dbReference>
<evidence type="ECO:0000256" key="4">
    <source>
        <dbReference type="ARBA" id="ARBA00015492"/>
    </source>
</evidence>
<dbReference type="InterPro" id="IPR038385">
    <property type="entry name" value="Sua5/YwlC_C"/>
</dbReference>
<evidence type="ECO:0000256" key="13">
    <source>
        <dbReference type="PIRNR" id="PIRNR004930"/>
    </source>
</evidence>
<dbReference type="Pfam" id="PF03481">
    <property type="entry name" value="Sua5_C"/>
    <property type="match status" value="1"/>
</dbReference>
<evidence type="ECO:0000259" key="14">
    <source>
        <dbReference type="PROSITE" id="PS51163"/>
    </source>
</evidence>
<keyword evidence="7 13" id="KW-0819">tRNA processing</keyword>
<comment type="catalytic activity">
    <reaction evidence="12 13">
        <text>L-threonine + hydrogencarbonate + ATP = L-threonylcarbamoyladenylate + diphosphate + H2O</text>
        <dbReference type="Rhea" id="RHEA:36407"/>
        <dbReference type="ChEBI" id="CHEBI:15377"/>
        <dbReference type="ChEBI" id="CHEBI:17544"/>
        <dbReference type="ChEBI" id="CHEBI:30616"/>
        <dbReference type="ChEBI" id="CHEBI:33019"/>
        <dbReference type="ChEBI" id="CHEBI:57926"/>
        <dbReference type="ChEBI" id="CHEBI:73682"/>
        <dbReference type="EC" id="2.7.7.87"/>
    </reaction>
</comment>
<proteinExistence type="inferred from homology"/>
<evidence type="ECO:0000256" key="10">
    <source>
        <dbReference type="ARBA" id="ARBA00022840"/>
    </source>
</evidence>
<dbReference type="RefSeq" id="WP_188369053.1">
    <property type="nucleotide sequence ID" value="NZ_BMFH01000001.1"/>
</dbReference>
<keyword evidence="16" id="KW-1185">Reference proteome</keyword>
<dbReference type="InterPro" id="IPR050156">
    <property type="entry name" value="TC-AMP_synthase_SUA5"/>
</dbReference>
<dbReference type="EMBL" id="BMFH01000001">
    <property type="protein sequence ID" value="GGD40265.1"/>
    <property type="molecule type" value="Genomic_DNA"/>
</dbReference>
<comment type="function">
    <text evidence="13">Required for the formation of a threonylcarbamoyl group on adenosine at position 37 (t(6)A37) in tRNAs that read codons beginning with adenine.</text>
</comment>
<comment type="subcellular location">
    <subcellularLocation>
        <location evidence="1 13">Cytoplasm</location>
    </subcellularLocation>
</comment>
<accession>A0ABQ1QQ30</accession>
<dbReference type="EC" id="2.7.7.87" evidence="3 13"/>
<dbReference type="PANTHER" id="PTHR17490">
    <property type="entry name" value="SUA5"/>
    <property type="match status" value="1"/>
</dbReference>
<keyword evidence="8 13" id="KW-0548">Nucleotidyltransferase</keyword>
<gene>
    <name evidence="15" type="ORF">GCM10011361_04230</name>
</gene>
<dbReference type="NCBIfam" id="TIGR00057">
    <property type="entry name" value="L-threonylcarbamoyladenylate synthase"/>
    <property type="match status" value="1"/>
</dbReference>
<dbReference type="Gene3D" id="3.90.870.10">
    <property type="entry name" value="DHBP synthase"/>
    <property type="match status" value="1"/>
</dbReference>
<evidence type="ECO:0000256" key="6">
    <source>
        <dbReference type="ARBA" id="ARBA00022679"/>
    </source>
</evidence>
<dbReference type="PIRSF" id="PIRSF004930">
    <property type="entry name" value="Tln_factor_SUA5"/>
    <property type="match status" value="1"/>
</dbReference>
<evidence type="ECO:0000256" key="3">
    <source>
        <dbReference type="ARBA" id="ARBA00012584"/>
    </source>
</evidence>
<evidence type="ECO:0000256" key="5">
    <source>
        <dbReference type="ARBA" id="ARBA00022490"/>
    </source>
</evidence>
<keyword evidence="9 13" id="KW-0547">Nucleotide-binding</keyword>
<dbReference type="InterPro" id="IPR017945">
    <property type="entry name" value="DHBP_synth_RibB-like_a/b_dom"/>
</dbReference>
<evidence type="ECO:0000256" key="8">
    <source>
        <dbReference type="ARBA" id="ARBA00022695"/>
    </source>
</evidence>
<reference evidence="16" key="1">
    <citation type="journal article" date="2019" name="Int. J. Syst. Evol. Microbiol.">
        <title>The Global Catalogue of Microorganisms (GCM) 10K type strain sequencing project: providing services to taxonomists for standard genome sequencing and annotation.</title>
        <authorList>
            <consortium name="The Broad Institute Genomics Platform"/>
            <consortium name="The Broad Institute Genome Sequencing Center for Infectious Disease"/>
            <person name="Wu L."/>
            <person name="Ma J."/>
        </authorList>
    </citation>
    <scope>NUCLEOTIDE SEQUENCE [LARGE SCALE GENOMIC DNA]</scope>
    <source>
        <strain evidence="16">CGMCC 1.12606</strain>
    </source>
</reference>
<comment type="similarity">
    <text evidence="2 13">Belongs to the SUA5 family.</text>
</comment>
<protein>
    <recommendedName>
        <fullName evidence="4 13">Threonylcarbamoyl-AMP synthase</fullName>
        <shortName evidence="13">TC-AMP synthase</shortName>
        <ecNumber evidence="3 13">2.7.7.87</ecNumber>
    </recommendedName>
    <alternativeName>
        <fullName evidence="11 13">L-threonylcarbamoyladenylate synthase</fullName>
    </alternativeName>
</protein>
<evidence type="ECO:0000313" key="16">
    <source>
        <dbReference type="Proteomes" id="UP000625780"/>
    </source>
</evidence>
<evidence type="ECO:0000256" key="2">
    <source>
        <dbReference type="ARBA" id="ARBA00007663"/>
    </source>
</evidence>
<evidence type="ECO:0000256" key="12">
    <source>
        <dbReference type="ARBA" id="ARBA00048366"/>
    </source>
</evidence>
<evidence type="ECO:0000256" key="7">
    <source>
        <dbReference type="ARBA" id="ARBA00022694"/>
    </source>
</evidence>
<evidence type="ECO:0000256" key="1">
    <source>
        <dbReference type="ARBA" id="ARBA00004496"/>
    </source>
</evidence>
<dbReference type="InterPro" id="IPR005145">
    <property type="entry name" value="Sua5_C"/>
</dbReference>
<comment type="caution">
    <text evidence="15">The sequence shown here is derived from an EMBL/GenBank/DDBJ whole genome shotgun (WGS) entry which is preliminary data.</text>
</comment>